<name>A0AA88AKV0_FICCA</name>
<protein>
    <submittedName>
        <fullName evidence="2">Uncharacterized protein</fullName>
    </submittedName>
</protein>
<keyword evidence="3" id="KW-1185">Reference proteome</keyword>
<reference evidence="2" key="1">
    <citation type="submission" date="2023-07" db="EMBL/GenBank/DDBJ databases">
        <title>draft genome sequence of fig (Ficus carica).</title>
        <authorList>
            <person name="Takahashi T."/>
            <person name="Nishimura K."/>
        </authorList>
    </citation>
    <scope>NUCLEOTIDE SEQUENCE</scope>
</reference>
<gene>
    <name evidence="2" type="ORF">TIFTF001_017234</name>
</gene>
<comment type="caution">
    <text evidence="2">The sequence shown here is derived from an EMBL/GenBank/DDBJ whole genome shotgun (WGS) entry which is preliminary data.</text>
</comment>
<dbReference type="EMBL" id="BTGU01000027">
    <property type="protein sequence ID" value="GMN48058.1"/>
    <property type="molecule type" value="Genomic_DNA"/>
</dbReference>
<dbReference type="Proteomes" id="UP001187192">
    <property type="component" value="Unassembled WGS sequence"/>
</dbReference>
<evidence type="ECO:0000313" key="2">
    <source>
        <dbReference type="EMBL" id="GMN48058.1"/>
    </source>
</evidence>
<evidence type="ECO:0000313" key="3">
    <source>
        <dbReference type="Proteomes" id="UP001187192"/>
    </source>
</evidence>
<feature type="compositionally biased region" description="Basic and acidic residues" evidence="1">
    <location>
        <begin position="10"/>
        <end position="21"/>
    </location>
</feature>
<feature type="region of interest" description="Disordered" evidence="1">
    <location>
        <begin position="1"/>
        <end position="23"/>
    </location>
</feature>
<organism evidence="2 3">
    <name type="scientific">Ficus carica</name>
    <name type="common">Common fig</name>
    <dbReference type="NCBI Taxonomy" id="3494"/>
    <lineage>
        <taxon>Eukaryota</taxon>
        <taxon>Viridiplantae</taxon>
        <taxon>Streptophyta</taxon>
        <taxon>Embryophyta</taxon>
        <taxon>Tracheophyta</taxon>
        <taxon>Spermatophyta</taxon>
        <taxon>Magnoliopsida</taxon>
        <taxon>eudicotyledons</taxon>
        <taxon>Gunneridae</taxon>
        <taxon>Pentapetalae</taxon>
        <taxon>rosids</taxon>
        <taxon>fabids</taxon>
        <taxon>Rosales</taxon>
        <taxon>Moraceae</taxon>
        <taxon>Ficeae</taxon>
        <taxon>Ficus</taxon>
    </lineage>
</organism>
<dbReference type="AlphaFoldDB" id="A0AA88AKV0"/>
<sequence>MQGAFALVGKGEDEGGLRRPTSDLWGGVPALDLLGEGREGRERETVFKSPASDLREVGGRDDRCWTCGREGGRGGGGGFDF</sequence>
<proteinExistence type="predicted"/>
<evidence type="ECO:0000256" key="1">
    <source>
        <dbReference type="SAM" id="MobiDB-lite"/>
    </source>
</evidence>
<accession>A0AA88AKV0</accession>